<protein>
    <submittedName>
        <fullName evidence="1">Uncharacterized protein</fullName>
    </submittedName>
</protein>
<reference evidence="1" key="1">
    <citation type="submission" date="2006-10" db="EMBL/GenBank/DDBJ databases">
        <authorList>
            <person name="Amadeo P."/>
            <person name="Zhao Q."/>
            <person name="Wortman J."/>
            <person name="Fraser-Liggett C."/>
            <person name="Carlton J."/>
        </authorList>
    </citation>
    <scope>NUCLEOTIDE SEQUENCE</scope>
    <source>
        <strain evidence="1">G3</strain>
    </source>
</reference>
<dbReference type="KEGG" id="tva:5464826"/>
<dbReference type="AlphaFoldDB" id="A2DJT7"/>
<accession>A2DJT7</accession>
<proteinExistence type="predicted"/>
<evidence type="ECO:0000313" key="2">
    <source>
        <dbReference type="Proteomes" id="UP000001542"/>
    </source>
</evidence>
<dbReference type="EMBL" id="DS113209">
    <property type="protein sequence ID" value="EAY19301.1"/>
    <property type="molecule type" value="Genomic_DNA"/>
</dbReference>
<evidence type="ECO:0000313" key="1">
    <source>
        <dbReference type="EMBL" id="EAY19301.1"/>
    </source>
</evidence>
<gene>
    <name evidence="1" type="ORF">TVAG_452150</name>
</gene>
<dbReference type="Proteomes" id="UP000001542">
    <property type="component" value="Unassembled WGS sequence"/>
</dbReference>
<dbReference type="RefSeq" id="XP_001580287.1">
    <property type="nucleotide sequence ID" value="XM_001580237.1"/>
</dbReference>
<organism evidence="1 2">
    <name type="scientific">Trichomonas vaginalis (strain ATCC PRA-98 / G3)</name>
    <dbReference type="NCBI Taxonomy" id="412133"/>
    <lineage>
        <taxon>Eukaryota</taxon>
        <taxon>Metamonada</taxon>
        <taxon>Parabasalia</taxon>
        <taxon>Trichomonadida</taxon>
        <taxon>Trichomonadidae</taxon>
        <taxon>Trichomonas</taxon>
    </lineage>
</organism>
<dbReference type="SMR" id="A2DJT7"/>
<dbReference type="VEuPathDB" id="TrichDB:TVAGG3_0290180"/>
<reference evidence="1" key="2">
    <citation type="journal article" date="2007" name="Science">
        <title>Draft genome sequence of the sexually transmitted pathogen Trichomonas vaginalis.</title>
        <authorList>
            <person name="Carlton J.M."/>
            <person name="Hirt R.P."/>
            <person name="Silva J.C."/>
            <person name="Delcher A.L."/>
            <person name="Schatz M."/>
            <person name="Zhao Q."/>
            <person name="Wortman J.R."/>
            <person name="Bidwell S.L."/>
            <person name="Alsmark U.C.M."/>
            <person name="Besteiro S."/>
            <person name="Sicheritz-Ponten T."/>
            <person name="Noel C.J."/>
            <person name="Dacks J.B."/>
            <person name="Foster P.G."/>
            <person name="Simillion C."/>
            <person name="Van de Peer Y."/>
            <person name="Miranda-Saavedra D."/>
            <person name="Barton G.J."/>
            <person name="Westrop G.D."/>
            <person name="Mueller S."/>
            <person name="Dessi D."/>
            <person name="Fiori P.L."/>
            <person name="Ren Q."/>
            <person name="Paulsen I."/>
            <person name="Zhang H."/>
            <person name="Bastida-Corcuera F.D."/>
            <person name="Simoes-Barbosa A."/>
            <person name="Brown M.T."/>
            <person name="Hayes R.D."/>
            <person name="Mukherjee M."/>
            <person name="Okumura C.Y."/>
            <person name="Schneider R."/>
            <person name="Smith A.J."/>
            <person name="Vanacova S."/>
            <person name="Villalvazo M."/>
            <person name="Haas B.J."/>
            <person name="Pertea M."/>
            <person name="Feldblyum T.V."/>
            <person name="Utterback T.R."/>
            <person name="Shu C.L."/>
            <person name="Osoegawa K."/>
            <person name="de Jong P.J."/>
            <person name="Hrdy I."/>
            <person name="Horvathova L."/>
            <person name="Zubacova Z."/>
            <person name="Dolezal P."/>
            <person name="Malik S.B."/>
            <person name="Logsdon J.M. Jr."/>
            <person name="Henze K."/>
            <person name="Gupta A."/>
            <person name="Wang C.C."/>
            <person name="Dunne R.L."/>
            <person name="Upcroft J.A."/>
            <person name="Upcroft P."/>
            <person name="White O."/>
            <person name="Salzberg S.L."/>
            <person name="Tang P."/>
            <person name="Chiu C.-H."/>
            <person name="Lee Y.-S."/>
            <person name="Embley T.M."/>
            <person name="Coombs G.H."/>
            <person name="Mottram J.C."/>
            <person name="Tachezy J."/>
            <person name="Fraser-Liggett C.M."/>
            <person name="Johnson P.J."/>
        </authorList>
    </citation>
    <scope>NUCLEOTIDE SEQUENCE [LARGE SCALE GENOMIC DNA]</scope>
    <source>
        <strain evidence="1">G3</strain>
    </source>
</reference>
<dbReference type="InParanoid" id="A2DJT7"/>
<name>A2DJT7_TRIV3</name>
<dbReference type="VEuPathDB" id="TrichDB:TVAG_452150"/>
<sequence length="154" mass="17982">MNNWQNALFNERTLLQNSKPPTQEDLNHAKDILSNLKASNKDLNVQQEKMYEVDAREYQMFLCWKSRMKSKIQKMDLQNQNNYIPKELNCNVIPIATQLPDNKSNKLRKINPALLTPPPLDLPNCNCPGLPYNPQFYQNFSFPHIPNVPTKQKK</sequence>
<keyword evidence="2" id="KW-1185">Reference proteome</keyword>